<organism evidence="4 5">
    <name type="scientific">Nezara viridula</name>
    <name type="common">Southern green stink bug</name>
    <name type="synonym">Cimex viridulus</name>
    <dbReference type="NCBI Taxonomy" id="85310"/>
    <lineage>
        <taxon>Eukaryota</taxon>
        <taxon>Metazoa</taxon>
        <taxon>Ecdysozoa</taxon>
        <taxon>Arthropoda</taxon>
        <taxon>Hexapoda</taxon>
        <taxon>Insecta</taxon>
        <taxon>Pterygota</taxon>
        <taxon>Neoptera</taxon>
        <taxon>Paraneoptera</taxon>
        <taxon>Hemiptera</taxon>
        <taxon>Heteroptera</taxon>
        <taxon>Panheteroptera</taxon>
        <taxon>Pentatomomorpha</taxon>
        <taxon>Pentatomoidea</taxon>
        <taxon>Pentatomidae</taxon>
        <taxon>Pentatominae</taxon>
        <taxon>Nezara</taxon>
    </lineage>
</organism>
<proteinExistence type="predicted"/>
<dbReference type="SMART" id="SM00248">
    <property type="entry name" value="ANK"/>
    <property type="match status" value="6"/>
</dbReference>
<evidence type="ECO:0000256" key="2">
    <source>
        <dbReference type="ARBA" id="ARBA00023043"/>
    </source>
</evidence>
<keyword evidence="1" id="KW-0677">Repeat</keyword>
<dbReference type="PANTHER" id="PTHR24198">
    <property type="entry name" value="ANKYRIN REPEAT AND PROTEIN KINASE DOMAIN-CONTAINING PROTEIN"/>
    <property type="match status" value="1"/>
</dbReference>
<dbReference type="SUPFAM" id="SSF48403">
    <property type="entry name" value="Ankyrin repeat"/>
    <property type="match status" value="1"/>
</dbReference>
<dbReference type="EMBL" id="OV725082">
    <property type="protein sequence ID" value="CAH1404935.1"/>
    <property type="molecule type" value="Genomic_DNA"/>
</dbReference>
<feature type="repeat" description="ANK" evidence="3">
    <location>
        <begin position="527"/>
        <end position="559"/>
    </location>
</feature>
<feature type="repeat" description="ANK" evidence="3">
    <location>
        <begin position="429"/>
        <end position="461"/>
    </location>
</feature>
<dbReference type="OrthoDB" id="6612552at2759"/>
<gene>
    <name evidence="4" type="ORF">NEZAVI_LOCUS13250</name>
</gene>
<dbReference type="PROSITE" id="PS50297">
    <property type="entry name" value="ANK_REP_REGION"/>
    <property type="match status" value="6"/>
</dbReference>
<feature type="repeat" description="ANK" evidence="3">
    <location>
        <begin position="461"/>
        <end position="493"/>
    </location>
</feature>
<feature type="repeat" description="ANK" evidence="3">
    <location>
        <begin position="494"/>
        <end position="526"/>
    </location>
</feature>
<keyword evidence="5" id="KW-1185">Reference proteome</keyword>
<dbReference type="AlphaFoldDB" id="A0A9P0MUI1"/>
<evidence type="ECO:0000256" key="3">
    <source>
        <dbReference type="PROSITE-ProRule" id="PRU00023"/>
    </source>
</evidence>
<keyword evidence="2 3" id="KW-0040">ANK repeat</keyword>
<sequence>MVRPKSSGRCVGVQRCSKILYEMISRKLVLAVQKAASASIYNRQTTLAELTTAQSVILAIMNSVLTEDLEFCGMLLKLYSSVEQLRSSYLTVWLRDDFDFPEEDVTKVLMTVAHLVNRGILDMPDHVLRVFRGLAAKYRVVEKCQQEKDFETIKFLAGESDEVLNEDVMKESTDINERKISSSIMPKIVVDCGELKTAYSGEEFPKKFVLKNINFKEVSEATQNYSITKSSSDTNILSRGTRSRRKSTLSMFIDEKEESTLTHPTGIQYKSGSVADISTGHGIPVTRFRKSSIDRYRNAISKKEENTVSEISHSGKRTEVKADNKCSYNISKSSSALNLRSNIADIISEESAEKDNVIDDKKPFYNIYKSSSARCLRSHIAEKATTSNVLSDPVSIGSSDAAVVRKFLKLPYDLSEDELRRRLCNEDGEGRTPLERASFEGRSEIVQAILRIGVDFPSRKGKVTGVHLAAEEGNFDVLQLLLDNGADLNEATSSKRRPIHFAAERGHDLCLSWLLLHGADIESKDISWQTPLHKAAAGGHIEAVRVLLGNSANLEAEDRLGRLPLHHAAKNGKLDTALVLLDCGSDVNAKDRKGHTPLFFAKEASHQHVVELLQARGGTED</sequence>
<name>A0A9P0MUI1_NEZVI</name>
<dbReference type="Pfam" id="PF00023">
    <property type="entry name" value="Ank"/>
    <property type="match status" value="1"/>
</dbReference>
<dbReference type="InterPro" id="IPR002110">
    <property type="entry name" value="Ankyrin_rpt"/>
</dbReference>
<dbReference type="Pfam" id="PF12796">
    <property type="entry name" value="Ank_2"/>
    <property type="match status" value="1"/>
</dbReference>
<dbReference type="InterPro" id="IPR036770">
    <property type="entry name" value="Ankyrin_rpt-contain_sf"/>
</dbReference>
<dbReference type="PANTHER" id="PTHR24198:SF165">
    <property type="entry name" value="ANKYRIN REPEAT-CONTAINING PROTEIN-RELATED"/>
    <property type="match status" value="1"/>
</dbReference>
<protein>
    <submittedName>
        <fullName evidence="4">Uncharacterized protein</fullName>
    </submittedName>
</protein>
<dbReference type="PRINTS" id="PR01415">
    <property type="entry name" value="ANKYRIN"/>
</dbReference>
<feature type="repeat" description="ANK" evidence="3">
    <location>
        <begin position="593"/>
        <end position="621"/>
    </location>
</feature>
<evidence type="ECO:0000313" key="5">
    <source>
        <dbReference type="Proteomes" id="UP001152798"/>
    </source>
</evidence>
<dbReference type="Gene3D" id="1.25.40.20">
    <property type="entry name" value="Ankyrin repeat-containing domain"/>
    <property type="match status" value="2"/>
</dbReference>
<reference evidence="4" key="1">
    <citation type="submission" date="2022-01" db="EMBL/GenBank/DDBJ databases">
        <authorList>
            <person name="King R."/>
        </authorList>
    </citation>
    <scope>NUCLEOTIDE SEQUENCE</scope>
</reference>
<feature type="repeat" description="ANK" evidence="3">
    <location>
        <begin position="560"/>
        <end position="592"/>
    </location>
</feature>
<evidence type="ECO:0000256" key="1">
    <source>
        <dbReference type="ARBA" id="ARBA00022737"/>
    </source>
</evidence>
<accession>A0A9P0MUI1</accession>
<dbReference type="PROSITE" id="PS50088">
    <property type="entry name" value="ANK_REPEAT"/>
    <property type="match status" value="6"/>
</dbReference>
<evidence type="ECO:0000313" key="4">
    <source>
        <dbReference type="EMBL" id="CAH1404935.1"/>
    </source>
</evidence>
<dbReference type="Proteomes" id="UP001152798">
    <property type="component" value="Chromosome 6"/>
</dbReference>